<evidence type="ECO:0000259" key="2">
    <source>
        <dbReference type="Pfam" id="PF02931"/>
    </source>
</evidence>
<keyword evidence="1" id="KW-0472">Membrane</keyword>
<dbReference type="RefSeq" id="WP_116517275.1">
    <property type="nucleotide sequence ID" value="NZ_JACCEX010000001.1"/>
</dbReference>
<protein>
    <submittedName>
        <fullName evidence="3">Neurotransmitter-gated ion-channel</fullName>
    </submittedName>
</protein>
<feature type="transmembrane region" description="Helical" evidence="1">
    <location>
        <begin position="336"/>
        <end position="353"/>
    </location>
</feature>
<sequence>MATPRGLMQFFFGLFLFLGALAPARADIAPPDLREPTLIHTYLHLEDINDIQLGTGTYDITALLVQRWKDPRLAYAGSGRGQAPQVWMGKRAEKYLDTIWHPILDVTGEKGLTASDVHSLAIYPDGTVVLRQKFTGSPRFTGELTNFPFGHLSLRLNITSVAMGDSQVRFKLEHLSPSEDMQQLDDVLHGNWYPRRIEWNTSSAVRPDTPGQRFPQIDLQIVVEHDFVDGLHKIFLPLTVIALASWGLLWLNIVSQSSYASPRIGGMVTLILTTIALKFVLNRDLPVVHYLTLSDVLFNGTIVMLSLALLSSCVVAALYTEYGAQRALRFNVSVRRVYPLLYLMVMLLGYFVMLG</sequence>
<dbReference type="GO" id="GO:0016020">
    <property type="term" value="C:membrane"/>
    <property type="evidence" value="ECO:0007669"/>
    <property type="project" value="InterPro"/>
</dbReference>
<dbReference type="Proteomes" id="UP000246145">
    <property type="component" value="Unassembled WGS sequence"/>
</dbReference>
<feature type="transmembrane region" description="Helical" evidence="1">
    <location>
        <begin position="234"/>
        <end position="252"/>
    </location>
</feature>
<dbReference type="Gene3D" id="2.70.170.10">
    <property type="entry name" value="Neurotransmitter-gated ion-channel ligand-binding domain"/>
    <property type="match status" value="1"/>
</dbReference>
<comment type="caution">
    <text evidence="3">The sequence shown here is derived from an EMBL/GenBank/DDBJ whole genome shotgun (WGS) entry which is preliminary data.</text>
</comment>
<dbReference type="InterPro" id="IPR038050">
    <property type="entry name" value="Neuro_actylchol_rec"/>
</dbReference>
<keyword evidence="1" id="KW-0812">Transmembrane</keyword>
<dbReference type="InterPro" id="IPR006202">
    <property type="entry name" value="Neur_chan_lig-bd"/>
</dbReference>
<dbReference type="STRING" id="1231391.GCA_000308195_01788"/>
<dbReference type="GO" id="GO:0005230">
    <property type="term" value="F:extracellular ligand-gated monoatomic ion channel activity"/>
    <property type="evidence" value="ECO:0007669"/>
    <property type="project" value="InterPro"/>
</dbReference>
<accession>A0A2U1CQ36</accession>
<evidence type="ECO:0000256" key="1">
    <source>
        <dbReference type="SAM" id="Phobius"/>
    </source>
</evidence>
<dbReference type="InterPro" id="IPR036734">
    <property type="entry name" value="Neur_chan_lig-bd_sf"/>
</dbReference>
<keyword evidence="1" id="KW-1133">Transmembrane helix</keyword>
<feature type="transmembrane region" description="Helical" evidence="1">
    <location>
        <begin position="264"/>
        <end position="281"/>
    </location>
</feature>
<name>A0A2U1CQ36_9BURK</name>
<dbReference type="AlphaFoldDB" id="A0A2U1CQ36"/>
<keyword evidence="4" id="KW-1185">Reference proteome</keyword>
<evidence type="ECO:0000313" key="3">
    <source>
        <dbReference type="EMBL" id="PVY67998.1"/>
    </source>
</evidence>
<feature type="transmembrane region" description="Helical" evidence="1">
    <location>
        <begin position="301"/>
        <end position="324"/>
    </location>
</feature>
<dbReference type="OrthoDB" id="8685243at2"/>
<dbReference type="EMBL" id="QEKO01000001">
    <property type="protein sequence ID" value="PVY67998.1"/>
    <property type="molecule type" value="Genomic_DNA"/>
</dbReference>
<gene>
    <name evidence="3" type="ORF">C7440_0384</name>
</gene>
<reference evidence="3 4" key="1">
    <citation type="submission" date="2018-04" db="EMBL/GenBank/DDBJ databases">
        <title>Genomic Encyclopedia of Type Strains, Phase IV (KMG-IV): sequencing the most valuable type-strain genomes for metagenomic binning, comparative biology and taxonomic classification.</title>
        <authorList>
            <person name="Goeker M."/>
        </authorList>
    </citation>
    <scope>NUCLEOTIDE SEQUENCE [LARGE SCALE GENOMIC DNA]</scope>
    <source>
        <strain evidence="3 4">DSM 10065</strain>
    </source>
</reference>
<dbReference type="Pfam" id="PF02931">
    <property type="entry name" value="Neur_chan_LBD"/>
    <property type="match status" value="1"/>
</dbReference>
<organism evidence="3 4">
    <name type="scientific">Pusillimonas noertemannii</name>
    <dbReference type="NCBI Taxonomy" id="305977"/>
    <lineage>
        <taxon>Bacteria</taxon>
        <taxon>Pseudomonadati</taxon>
        <taxon>Pseudomonadota</taxon>
        <taxon>Betaproteobacteria</taxon>
        <taxon>Burkholderiales</taxon>
        <taxon>Alcaligenaceae</taxon>
        <taxon>Pusillimonas</taxon>
    </lineage>
</organism>
<dbReference type="SUPFAM" id="SSF63712">
    <property type="entry name" value="Nicotinic receptor ligand binding domain-like"/>
    <property type="match status" value="1"/>
</dbReference>
<proteinExistence type="predicted"/>
<evidence type="ECO:0000313" key="4">
    <source>
        <dbReference type="Proteomes" id="UP000246145"/>
    </source>
</evidence>
<dbReference type="Gene3D" id="1.20.58.390">
    <property type="entry name" value="Neurotransmitter-gated ion-channel transmembrane domain"/>
    <property type="match status" value="1"/>
</dbReference>
<feature type="domain" description="Neurotransmitter-gated ion-channel ligand-binding" evidence="2">
    <location>
        <begin position="32"/>
        <end position="196"/>
    </location>
</feature>